<name>A0A6H2DJP5_9SPHN</name>
<protein>
    <submittedName>
        <fullName evidence="3">Tetratricopeptide repeat protein</fullName>
    </submittedName>
</protein>
<dbReference type="Gene3D" id="1.25.40.10">
    <property type="entry name" value="Tetratricopeptide repeat domain"/>
    <property type="match status" value="2"/>
</dbReference>
<evidence type="ECO:0000256" key="1">
    <source>
        <dbReference type="PROSITE-ProRule" id="PRU00339"/>
    </source>
</evidence>
<dbReference type="InterPro" id="IPR011990">
    <property type="entry name" value="TPR-like_helical_dom_sf"/>
</dbReference>
<keyword evidence="4" id="KW-1185">Reference proteome</keyword>
<keyword evidence="1" id="KW-0802">TPR repeat</keyword>
<organism evidence="3 4">
    <name type="scientific">Parasphingorhabdus halotolerans</name>
    <dbReference type="NCBI Taxonomy" id="2725558"/>
    <lineage>
        <taxon>Bacteria</taxon>
        <taxon>Pseudomonadati</taxon>
        <taxon>Pseudomonadota</taxon>
        <taxon>Alphaproteobacteria</taxon>
        <taxon>Sphingomonadales</taxon>
        <taxon>Sphingomonadaceae</taxon>
        <taxon>Parasphingorhabdus</taxon>
    </lineage>
</organism>
<dbReference type="RefSeq" id="WP_168818741.1">
    <property type="nucleotide sequence ID" value="NZ_CP051217.1"/>
</dbReference>
<sequence>MLSPLLFLLAQSATPYGSPVDPLLRPSEVRPAVPAQAEPSAPSTDPADPAEIRFNACVNEAIDDPENGVFAANRWQIEGGGYLARHCLGFAYAEQQDWPKATKAFATAAQEAESAGDERAANLWAQAGNAALANGDYADAQNHLARALRQEKLGGLLKGEVHLDLARVYVANNQYEEAKREFAQVHTLVPQDPLGWLLSATLARRMADLTLAKADIIAAEKLAPGDPAVALEAGNIAYAAGDTANAQKFWKQAVAQDSESEPARAAKKYLAQLEQGPPTPETP</sequence>
<dbReference type="Proteomes" id="UP000501600">
    <property type="component" value="Chromosome"/>
</dbReference>
<dbReference type="KEGG" id="phao:HF685_06100"/>
<dbReference type="Pfam" id="PF14559">
    <property type="entry name" value="TPR_19"/>
    <property type="match status" value="1"/>
</dbReference>
<dbReference type="EMBL" id="CP051217">
    <property type="protein sequence ID" value="QJB68899.1"/>
    <property type="molecule type" value="Genomic_DNA"/>
</dbReference>
<evidence type="ECO:0000256" key="2">
    <source>
        <dbReference type="SAM" id="MobiDB-lite"/>
    </source>
</evidence>
<dbReference type="AlphaFoldDB" id="A0A6H2DJP5"/>
<feature type="region of interest" description="Disordered" evidence="2">
    <location>
        <begin position="255"/>
        <end position="283"/>
    </location>
</feature>
<evidence type="ECO:0000313" key="4">
    <source>
        <dbReference type="Proteomes" id="UP000501600"/>
    </source>
</evidence>
<dbReference type="SUPFAM" id="SSF48452">
    <property type="entry name" value="TPR-like"/>
    <property type="match status" value="1"/>
</dbReference>
<dbReference type="SMART" id="SM00028">
    <property type="entry name" value="TPR"/>
    <property type="match status" value="5"/>
</dbReference>
<feature type="repeat" description="TPR" evidence="1">
    <location>
        <begin position="159"/>
        <end position="192"/>
    </location>
</feature>
<dbReference type="PROSITE" id="PS50005">
    <property type="entry name" value="TPR"/>
    <property type="match status" value="1"/>
</dbReference>
<proteinExistence type="predicted"/>
<evidence type="ECO:0000313" key="3">
    <source>
        <dbReference type="EMBL" id="QJB68899.1"/>
    </source>
</evidence>
<accession>A0A6H2DJP5</accession>
<feature type="compositionally biased region" description="Low complexity" evidence="2">
    <location>
        <begin position="37"/>
        <end position="49"/>
    </location>
</feature>
<dbReference type="InterPro" id="IPR019734">
    <property type="entry name" value="TPR_rpt"/>
</dbReference>
<reference evidence="3 4" key="1">
    <citation type="submission" date="2020-04" db="EMBL/GenBank/DDBJ databases">
        <title>Genome sequence for Sphingorhabdus sp. strain M1.</title>
        <authorList>
            <person name="Park S.-J."/>
        </authorList>
    </citation>
    <scope>NUCLEOTIDE SEQUENCE [LARGE SCALE GENOMIC DNA]</scope>
    <source>
        <strain evidence="3 4">JK6</strain>
    </source>
</reference>
<gene>
    <name evidence="3" type="ORF">HF685_06100</name>
</gene>
<feature type="region of interest" description="Disordered" evidence="2">
    <location>
        <begin position="30"/>
        <end position="49"/>
    </location>
</feature>